<reference evidence="2" key="1">
    <citation type="submission" date="2020-04" db="EMBL/GenBank/DDBJ databases">
        <authorList>
            <person name="Zhang T."/>
        </authorList>
    </citation>
    <scope>NUCLEOTIDE SEQUENCE</scope>
    <source>
        <strain evidence="2">HKST-UBA12</strain>
    </source>
</reference>
<dbReference type="InterPro" id="IPR002831">
    <property type="entry name" value="Tscrpt_reg_TrmB_N"/>
</dbReference>
<dbReference type="EMBL" id="JAGQLI010000116">
    <property type="protein sequence ID" value="MCA9379231.1"/>
    <property type="molecule type" value="Genomic_DNA"/>
</dbReference>
<feature type="non-terminal residue" evidence="2">
    <location>
        <position position="141"/>
    </location>
</feature>
<protein>
    <recommendedName>
        <fullName evidence="1">Transcription regulator TrmB N-terminal domain-containing protein</fullName>
    </recommendedName>
</protein>
<dbReference type="Pfam" id="PF01978">
    <property type="entry name" value="TrmB"/>
    <property type="match status" value="1"/>
</dbReference>
<dbReference type="Proteomes" id="UP000760819">
    <property type="component" value="Unassembled WGS sequence"/>
</dbReference>
<proteinExistence type="predicted"/>
<sequence>MIYYLPVVETMQLDFLKQFGLSSYDIKALQVLIRMEFGTAAEISKLGNIPSSKVYTALENLVDLGMVLHSDNAGADIYQLVSNSELAFIVGELEQETRQGFADELRNFKFSLENLRAEKRLPDVTTSKVALLGTPAWQGLL</sequence>
<dbReference type="Gene3D" id="1.10.10.10">
    <property type="entry name" value="Winged helix-like DNA-binding domain superfamily/Winged helix DNA-binding domain"/>
    <property type="match status" value="1"/>
</dbReference>
<dbReference type="InterPro" id="IPR036390">
    <property type="entry name" value="WH_DNA-bd_sf"/>
</dbReference>
<feature type="domain" description="Transcription regulator TrmB N-terminal" evidence="1">
    <location>
        <begin position="16"/>
        <end position="71"/>
    </location>
</feature>
<evidence type="ECO:0000313" key="3">
    <source>
        <dbReference type="Proteomes" id="UP000760819"/>
    </source>
</evidence>
<reference evidence="2" key="2">
    <citation type="journal article" date="2021" name="Microbiome">
        <title>Successional dynamics and alternative stable states in a saline activated sludge microbial community over 9 years.</title>
        <authorList>
            <person name="Wang Y."/>
            <person name="Ye J."/>
            <person name="Ju F."/>
            <person name="Liu L."/>
            <person name="Boyd J.A."/>
            <person name="Deng Y."/>
            <person name="Parks D.H."/>
            <person name="Jiang X."/>
            <person name="Yin X."/>
            <person name="Woodcroft B.J."/>
            <person name="Tyson G.W."/>
            <person name="Hugenholtz P."/>
            <person name="Polz M.F."/>
            <person name="Zhang T."/>
        </authorList>
    </citation>
    <scope>NUCLEOTIDE SEQUENCE</scope>
    <source>
        <strain evidence="2">HKST-UBA12</strain>
    </source>
</reference>
<comment type="caution">
    <text evidence="2">The sequence shown here is derived from an EMBL/GenBank/DDBJ whole genome shotgun (WGS) entry which is preliminary data.</text>
</comment>
<gene>
    <name evidence="2" type="ORF">KC640_02275</name>
</gene>
<dbReference type="SUPFAM" id="SSF46785">
    <property type="entry name" value="Winged helix' DNA-binding domain"/>
    <property type="match status" value="1"/>
</dbReference>
<evidence type="ECO:0000259" key="1">
    <source>
        <dbReference type="Pfam" id="PF01978"/>
    </source>
</evidence>
<organism evidence="2 3">
    <name type="scientific">Candidatus Dojkabacteria bacterium</name>
    <dbReference type="NCBI Taxonomy" id="2099670"/>
    <lineage>
        <taxon>Bacteria</taxon>
        <taxon>Candidatus Dojkabacteria</taxon>
    </lineage>
</organism>
<accession>A0A955L0B0</accession>
<name>A0A955L0B0_9BACT</name>
<dbReference type="AlphaFoldDB" id="A0A955L0B0"/>
<dbReference type="InterPro" id="IPR036388">
    <property type="entry name" value="WH-like_DNA-bd_sf"/>
</dbReference>
<evidence type="ECO:0000313" key="2">
    <source>
        <dbReference type="EMBL" id="MCA9379231.1"/>
    </source>
</evidence>